<sequence>MCHGLLSTRRGYYESDYEALRTTIIHSHGKGEKKVAIAKNLCHENACLLYCETISRVYKSISKENRQT</sequence>
<evidence type="ECO:0000313" key="2">
    <source>
        <dbReference type="WBParaSite" id="Hba_00211"/>
    </source>
</evidence>
<dbReference type="WBParaSite" id="Hba_00211">
    <property type="protein sequence ID" value="Hba_00211"/>
    <property type="gene ID" value="Hba_00211"/>
</dbReference>
<name>A0A1I7W6H3_HETBA</name>
<accession>A0A1I7W6H3</accession>
<proteinExistence type="predicted"/>
<reference evidence="2" key="1">
    <citation type="submission" date="2016-11" db="UniProtKB">
        <authorList>
            <consortium name="WormBaseParasite"/>
        </authorList>
    </citation>
    <scope>IDENTIFICATION</scope>
</reference>
<dbReference type="AlphaFoldDB" id="A0A1I7W6H3"/>
<organism evidence="1 2">
    <name type="scientific">Heterorhabditis bacteriophora</name>
    <name type="common">Entomopathogenic nematode worm</name>
    <dbReference type="NCBI Taxonomy" id="37862"/>
    <lineage>
        <taxon>Eukaryota</taxon>
        <taxon>Metazoa</taxon>
        <taxon>Ecdysozoa</taxon>
        <taxon>Nematoda</taxon>
        <taxon>Chromadorea</taxon>
        <taxon>Rhabditida</taxon>
        <taxon>Rhabditina</taxon>
        <taxon>Rhabditomorpha</taxon>
        <taxon>Strongyloidea</taxon>
        <taxon>Heterorhabditidae</taxon>
        <taxon>Heterorhabditis</taxon>
    </lineage>
</organism>
<protein>
    <submittedName>
        <fullName evidence="2">HTH_48 domain-containing protein</fullName>
    </submittedName>
</protein>
<dbReference type="Proteomes" id="UP000095283">
    <property type="component" value="Unplaced"/>
</dbReference>
<evidence type="ECO:0000313" key="1">
    <source>
        <dbReference type="Proteomes" id="UP000095283"/>
    </source>
</evidence>
<keyword evidence="1" id="KW-1185">Reference proteome</keyword>